<keyword evidence="1" id="KW-0812">Transmembrane</keyword>
<proteinExistence type="predicted"/>
<name>A0ABQ0YK67_9NOCA</name>
<evidence type="ECO:0000313" key="2">
    <source>
        <dbReference type="EMBL" id="GES36948.1"/>
    </source>
</evidence>
<feature type="transmembrane region" description="Helical" evidence="1">
    <location>
        <begin position="56"/>
        <end position="76"/>
    </location>
</feature>
<protein>
    <submittedName>
        <fullName evidence="2">Uncharacterized protein</fullName>
    </submittedName>
</protein>
<organism evidence="2 3">
    <name type="scientific">Rhodococcus aetherivorans</name>
    <dbReference type="NCBI Taxonomy" id="191292"/>
    <lineage>
        <taxon>Bacteria</taxon>
        <taxon>Bacillati</taxon>
        <taxon>Actinomycetota</taxon>
        <taxon>Actinomycetes</taxon>
        <taxon>Mycobacteriales</taxon>
        <taxon>Nocardiaceae</taxon>
        <taxon>Rhodococcus</taxon>
    </lineage>
</organism>
<sequence length="128" mass="13656">MSLQNKGILIQAGLGAVLVTVLMIPFQSLTPLALYSPMLILPVMLFFTLQAPPRALLGMFLSFVCGVAWGAMFLAVKSALPGVPLELVMGLGVAFVIFLVLAVHRSHSAAPRSAWSPPCCSASWRRCS</sequence>
<evidence type="ECO:0000256" key="1">
    <source>
        <dbReference type="SAM" id="Phobius"/>
    </source>
</evidence>
<dbReference type="Proteomes" id="UP000325466">
    <property type="component" value="Unassembled WGS sequence"/>
</dbReference>
<feature type="transmembrane region" description="Helical" evidence="1">
    <location>
        <begin position="82"/>
        <end position="103"/>
    </location>
</feature>
<keyword evidence="1" id="KW-0472">Membrane</keyword>
<keyword evidence="1" id="KW-1133">Transmembrane helix</keyword>
<dbReference type="EMBL" id="BLAH01000076">
    <property type="protein sequence ID" value="GES36948.1"/>
    <property type="molecule type" value="Genomic_DNA"/>
</dbReference>
<dbReference type="RefSeq" id="WP_235194037.1">
    <property type="nucleotide sequence ID" value="NZ_BAAAYP010000020.1"/>
</dbReference>
<comment type="caution">
    <text evidence="2">The sequence shown here is derived from an EMBL/GenBank/DDBJ whole genome shotgun (WGS) entry which is preliminary data.</text>
</comment>
<accession>A0ABQ0YK67</accession>
<keyword evidence="3" id="KW-1185">Reference proteome</keyword>
<evidence type="ECO:0000313" key="3">
    <source>
        <dbReference type="Proteomes" id="UP000325466"/>
    </source>
</evidence>
<reference evidence="2 3" key="1">
    <citation type="journal article" date="2018" name="Biodegradation">
        <title>1,4-Dioxane degradation characteristics of Rhodococcus aetherivorans JCM 14343.</title>
        <authorList>
            <person name="Inoue D."/>
            <person name="Tsunoda T."/>
            <person name="Yamamoto N."/>
            <person name="Ike M."/>
            <person name="Sei K."/>
        </authorList>
    </citation>
    <scope>NUCLEOTIDE SEQUENCE [LARGE SCALE GENOMIC DNA]</scope>
    <source>
        <strain evidence="2 3">JCM 14343</strain>
    </source>
</reference>
<feature type="transmembrane region" description="Helical" evidence="1">
    <location>
        <begin position="7"/>
        <end position="26"/>
    </location>
</feature>
<gene>
    <name evidence="2" type="ORF">RAJCM14343_2202</name>
</gene>
<feature type="transmembrane region" description="Helical" evidence="1">
    <location>
        <begin position="32"/>
        <end position="49"/>
    </location>
</feature>